<evidence type="ECO:0000256" key="3">
    <source>
        <dbReference type="ARBA" id="ARBA00022771"/>
    </source>
</evidence>
<sequence>MTLRQSQRTGEMGRMGDEGEKVPRELEKVPRESEWPGARVDVDADEDWRRSTEESEEVEGDVAVDASAHAEVESGRRWYTRVRIYDDECSTAVWDAELAKLEASILSSSDDASVGGVESSRFRREERRWAPPADYYEEDEENDGGNFGVAVGVNGAGDARVVSVTSTGGVWDTNNENAVNTKSGGPCDHCGALESPQWRRGPAAKPMLCNACGTRYRRTNNLGPSPLLRAAALGKRKTLSQQSEPNAKPNARCNDPGSAKISFGSAMVF</sequence>
<keyword evidence="3 5" id="KW-0863">Zinc-finger</keyword>
<dbReference type="Gene3D" id="3.30.50.10">
    <property type="entry name" value="Erythroid Transcription Factor GATA-1, subunit A"/>
    <property type="match status" value="1"/>
</dbReference>
<feature type="compositionally biased region" description="Basic and acidic residues" evidence="6">
    <location>
        <begin position="14"/>
        <end position="34"/>
    </location>
</feature>
<dbReference type="PANTHER" id="PTHR45658">
    <property type="entry name" value="GATA TRANSCRIPTION FACTOR"/>
    <property type="match status" value="1"/>
</dbReference>
<accession>A0A096P7R3</accession>
<dbReference type="InParanoid" id="A0A096P7R3"/>
<dbReference type="SMART" id="SM00401">
    <property type="entry name" value="ZnF_GATA"/>
    <property type="match status" value="1"/>
</dbReference>
<keyword evidence="4" id="KW-0862">Zinc</keyword>
<evidence type="ECO:0000259" key="7">
    <source>
        <dbReference type="PROSITE" id="PS50114"/>
    </source>
</evidence>
<dbReference type="Pfam" id="PF00320">
    <property type="entry name" value="GATA"/>
    <property type="match status" value="1"/>
</dbReference>
<feature type="region of interest" description="Disordered" evidence="6">
    <location>
        <begin position="238"/>
        <end position="257"/>
    </location>
</feature>
<evidence type="ECO:0000313" key="9">
    <source>
        <dbReference type="Proteomes" id="UP000009170"/>
    </source>
</evidence>
<feature type="region of interest" description="Disordered" evidence="6">
    <location>
        <begin position="1"/>
        <end position="69"/>
    </location>
</feature>
<reference evidence="8 9" key="2">
    <citation type="journal article" date="2014" name="BMC Genomics">
        <title>An improved genome of the model marine alga Ostreococcus tauri unfolds by assessing Illumina de novo assemblies.</title>
        <authorList>
            <person name="Blanc-Mathieu R."/>
            <person name="Verhelst B."/>
            <person name="Derelle E."/>
            <person name="Rombauts S."/>
            <person name="Bouget F.Y."/>
            <person name="Carre I."/>
            <person name="Chateau A."/>
            <person name="Eyre-Walker A."/>
            <person name="Grimsley N."/>
            <person name="Moreau H."/>
            <person name="Piegu B."/>
            <person name="Rivals E."/>
            <person name="Schackwitz W."/>
            <person name="Van de Peer Y."/>
            <person name="Piganeau G."/>
        </authorList>
    </citation>
    <scope>NUCLEOTIDE SEQUENCE [LARGE SCALE GENOMIC DNA]</scope>
    <source>
        <strain evidence="9">OTTH 0595 / CCAP 157/2 / RCC745</strain>
    </source>
</reference>
<dbReference type="InterPro" id="IPR000679">
    <property type="entry name" value="Znf_GATA"/>
</dbReference>
<dbReference type="CDD" id="cd00202">
    <property type="entry name" value="ZnF_GATA"/>
    <property type="match status" value="1"/>
</dbReference>
<protein>
    <submittedName>
        <fullName evidence="8">Zinc finger, GATA-type</fullName>
    </submittedName>
</protein>
<dbReference type="InterPro" id="IPR051140">
    <property type="entry name" value="GATA_TF"/>
</dbReference>
<dbReference type="GO" id="GO:0006355">
    <property type="term" value="P:regulation of DNA-templated transcription"/>
    <property type="evidence" value="ECO:0007669"/>
    <property type="project" value="InterPro"/>
</dbReference>
<dbReference type="PROSITE" id="PS50114">
    <property type="entry name" value="GATA_ZN_FINGER_2"/>
    <property type="match status" value="1"/>
</dbReference>
<dbReference type="SUPFAM" id="SSF57716">
    <property type="entry name" value="Glucocorticoid receptor-like (DNA-binding domain)"/>
    <property type="match status" value="1"/>
</dbReference>
<keyword evidence="2" id="KW-0479">Metal-binding</keyword>
<evidence type="ECO:0000256" key="1">
    <source>
        <dbReference type="ARBA" id="ARBA00005694"/>
    </source>
</evidence>
<gene>
    <name evidence="8" type="ORF">OT_ostta03g01100</name>
</gene>
<dbReference type="KEGG" id="ota:OT_ostta03g01100"/>
<dbReference type="GeneID" id="9833825"/>
<name>A0A096P7R3_OSTTA</name>
<dbReference type="STRING" id="70448.A0A096P7R3"/>
<dbReference type="GO" id="GO:0008270">
    <property type="term" value="F:zinc ion binding"/>
    <property type="evidence" value="ECO:0007669"/>
    <property type="project" value="UniProtKB-KW"/>
</dbReference>
<dbReference type="GO" id="GO:0043565">
    <property type="term" value="F:sequence-specific DNA binding"/>
    <property type="evidence" value="ECO:0007669"/>
    <property type="project" value="InterPro"/>
</dbReference>
<keyword evidence="9" id="KW-1185">Reference proteome</keyword>
<evidence type="ECO:0000256" key="5">
    <source>
        <dbReference type="PROSITE-ProRule" id="PRU00094"/>
    </source>
</evidence>
<dbReference type="InterPro" id="IPR013088">
    <property type="entry name" value="Znf_NHR/GATA"/>
</dbReference>
<dbReference type="Proteomes" id="UP000009170">
    <property type="component" value="Unassembled WGS sequence"/>
</dbReference>
<proteinExistence type="inferred from homology"/>
<dbReference type="OrthoDB" id="515401at2759"/>
<evidence type="ECO:0000256" key="6">
    <source>
        <dbReference type="SAM" id="MobiDB-lite"/>
    </source>
</evidence>
<evidence type="ECO:0000256" key="2">
    <source>
        <dbReference type="ARBA" id="ARBA00022723"/>
    </source>
</evidence>
<feature type="domain" description="GATA-type" evidence="7">
    <location>
        <begin position="181"/>
        <end position="236"/>
    </location>
</feature>
<dbReference type="RefSeq" id="XP_003078018.2">
    <property type="nucleotide sequence ID" value="XM_003077970.2"/>
</dbReference>
<comment type="caution">
    <text evidence="8">The sequence shown here is derived from an EMBL/GenBank/DDBJ whole genome shotgun (WGS) entry which is preliminary data.</text>
</comment>
<comment type="similarity">
    <text evidence="1">Belongs to the type IV zinc-finger family. Class A subfamily.</text>
</comment>
<reference evidence="9" key="1">
    <citation type="journal article" date="2006" name="Proc. Natl. Acad. Sci. U.S.A.">
        <title>Genome analysis of the smallest free-living eukaryote Ostreococcus tauri unveils many unique features.</title>
        <authorList>
            <person name="Derelle E."/>
            <person name="Ferraz C."/>
            <person name="Rombauts S."/>
            <person name="Rouze P."/>
            <person name="Worden A.Z."/>
            <person name="Robbens S."/>
            <person name="Partensky F."/>
            <person name="Degroeve S."/>
            <person name="Echeynie S."/>
            <person name="Cooke R."/>
            <person name="Saeys Y."/>
            <person name="Wuyts J."/>
            <person name="Jabbari K."/>
            <person name="Bowler C."/>
            <person name="Panaud O."/>
            <person name="Piegu B."/>
            <person name="Ball S.G."/>
            <person name="Ral J.-P."/>
            <person name="Bouget F.-Y."/>
            <person name="Piganeau G."/>
            <person name="De Baets B."/>
            <person name="Picard A."/>
            <person name="Delseny M."/>
            <person name="Demaille J."/>
            <person name="Van de Peer Y."/>
            <person name="Moreau H."/>
        </authorList>
    </citation>
    <scope>NUCLEOTIDE SEQUENCE [LARGE SCALE GENOMIC DNA]</scope>
    <source>
        <strain evidence="9">OTTH 0595 / CCAP 157/2 / RCC745</strain>
    </source>
</reference>
<dbReference type="EMBL" id="CAID01000003">
    <property type="protein sequence ID" value="CEF97020.1"/>
    <property type="molecule type" value="Genomic_DNA"/>
</dbReference>
<evidence type="ECO:0000256" key="4">
    <source>
        <dbReference type="ARBA" id="ARBA00022833"/>
    </source>
</evidence>
<dbReference type="AlphaFoldDB" id="A0A096P7R3"/>
<organism evidence="8 9">
    <name type="scientific">Ostreococcus tauri</name>
    <name type="common">Marine green alga</name>
    <dbReference type="NCBI Taxonomy" id="70448"/>
    <lineage>
        <taxon>Eukaryota</taxon>
        <taxon>Viridiplantae</taxon>
        <taxon>Chlorophyta</taxon>
        <taxon>Mamiellophyceae</taxon>
        <taxon>Mamiellales</taxon>
        <taxon>Bathycoccaceae</taxon>
        <taxon>Ostreococcus</taxon>
    </lineage>
</organism>
<evidence type="ECO:0000313" key="8">
    <source>
        <dbReference type="EMBL" id="CEF97020.1"/>
    </source>
</evidence>